<dbReference type="Proteomes" id="UP001596328">
    <property type="component" value="Unassembled WGS sequence"/>
</dbReference>
<keyword evidence="5" id="KW-1185">Reference proteome</keyword>
<accession>A0ABD5S1G3</accession>
<name>A0ABD5S1G3_9EURY</name>
<evidence type="ECO:0000256" key="1">
    <source>
        <dbReference type="ARBA" id="ARBA00023015"/>
    </source>
</evidence>
<protein>
    <submittedName>
        <fullName evidence="4">Helix-turn-helix domain-containing protein</fullName>
    </submittedName>
</protein>
<feature type="non-terminal residue" evidence="4">
    <location>
        <position position="1"/>
    </location>
</feature>
<sequence>STREAMAVVREPYPDATFTAKRVVDVSDRSVTTVRQELADRLTEKQAAAVRAAFLAGYYETPRETTAQELAASLTIAPSTLYQHLQAAHRKLLAMAFDDLSDAN</sequence>
<reference evidence="4 5" key="1">
    <citation type="journal article" date="2019" name="Int. J. Syst. Evol. Microbiol.">
        <title>The Global Catalogue of Microorganisms (GCM) 10K type strain sequencing project: providing services to taxonomists for standard genome sequencing and annotation.</title>
        <authorList>
            <consortium name="The Broad Institute Genomics Platform"/>
            <consortium name="The Broad Institute Genome Sequencing Center for Infectious Disease"/>
            <person name="Wu L."/>
            <person name="Ma J."/>
        </authorList>
    </citation>
    <scope>NUCLEOTIDE SEQUENCE [LARGE SCALE GENOMIC DNA]</scope>
    <source>
        <strain evidence="4 5">NBRC 111368</strain>
    </source>
</reference>
<keyword evidence="1" id="KW-0805">Transcription regulation</keyword>
<dbReference type="Pfam" id="PF04967">
    <property type="entry name" value="HTH_10"/>
    <property type="match status" value="1"/>
</dbReference>
<organism evidence="4 5">
    <name type="scientific">Halobium palmae</name>
    <dbReference type="NCBI Taxonomy" id="1776492"/>
    <lineage>
        <taxon>Archaea</taxon>
        <taxon>Methanobacteriati</taxon>
        <taxon>Methanobacteriota</taxon>
        <taxon>Stenosarchaea group</taxon>
        <taxon>Halobacteria</taxon>
        <taxon>Halobacteriales</taxon>
        <taxon>Haloferacaceae</taxon>
        <taxon>Halobium</taxon>
    </lineage>
</organism>
<evidence type="ECO:0000256" key="2">
    <source>
        <dbReference type="ARBA" id="ARBA00023163"/>
    </source>
</evidence>
<comment type="caution">
    <text evidence="4">The sequence shown here is derived from an EMBL/GenBank/DDBJ whole genome shotgun (WGS) entry which is preliminary data.</text>
</comment>
<dbReference type="EMBL" id="JBHSWU010000516">
    <property type="protein sequence ID" value="MFC6725416.1"/>
    <property type="molecule type" value="Genomic_DNA"/>
</dbReference>
<dbReference type="PANTHER" id="PTHR34236:SF1">
    <property type="entry name" value="DIMETHYL SULFOXIDE REDUCTASE TRANSCRIPTIONAL ACTIVATOR"/>
    <property type="match status" value="1"/>
</dbReference>
<evidence type="ECO:0000313" key="4">
    <source>
        <dbReference type="EMBL" id="MFC6725416.1"/>
    </source>
</evidence>
<proteinExistence type="predicted"/>
<dbReference type="PANTHER" id="PTHR34236">
    <property type="entry name" value="DIMETHYL SULFOXIDE REDUCTASE TRANSCRIPTIONAL ACTIVATOR"/>
    <property type="match status" value="1"/>
</dbReference>
<evidence type="ECO:0000313" key="5">
    <source>
        <dbReference type="Proteomes" id="UP001596328"/>
    </source>
</evidence>
<gene>
    <name evidence="4" type="ORF">ACFQE1_13760</name>
</gene>
<keyword evidence="2" id="KW-0804">Transcription</keyword>
<dbReference type="InterPro" id="IPR007050">
    <property type="entry name" value="HTH_bacterioopsin"/>
</dbReference>
<dbReference type="AlphaFoldDB" id="A0ABD5S1G3"/>
<evidence type="ECO:0000259" key="3">
    <source>
        <dbReference type="Pfam" id="PF04967"/>
    </source>
</evidence>
<feature type="domain" description="HTH bat-type" evidence="3">
    <location>
        <begin position="42"/>
        <end position="93"/>
    </location>
</feature>